<keyword evidence="3" id="KW-1185">Reference proteome</keyword>
<reference evidence="2 3" key="1">
    <citation type="submission" date="2020-02" db="EMBL/GenBank/DDBJ databases">
        <authorList>
            <person name="Li X.-J."/>
            <person name="Feng X.-M."/>
        </authorList>
    </citation>
    <scope>NUCLEOTIDE SEQUENCE [LARGE SCALE GENOMIC DNA]</scope>
    <source>
        <strain evidence="2 3">CGMCC 4.7225</strain>
    </source>
</reference>
<gene>
    <name evidence="2" type="ORF">G1H11_00600</name>
</gene>
<feature type="transmembrane region" description="Helical" evidence="1">
    <location>
        <begin position="36"/>
        <end position="58"/>
    </location>
</feature>
<evidence type="ECO:0008006" key="4">
    <source>
        <dbReference type="Google" id="ProtNLM"/>
    </source>
</evidence>
<keyword evidence="1" id="KW-0472">Membrane</keyword>
<comment type="caution">
    <text evidence="2">The sequence shown here is derived from an EMBL/GenBank/DDBJ whole genome shotgun (WGS) entry which is preliminary data.</text>
</comment>
<organism evidence="2 3">
    <name type="scientific">Phytoactinopolyspora alkaliphila</name>
    <dbReference type="NCBI Taxonomy" id="1783498"/>
    <lineage>
        <taxon>Bacteria</taxon>
        <taxon>Bacillati</taxon>
        <taxon>Actinomycetota</taxon>
        <taxon>Actinomycetes</taxon>
        <taxon>Jiangellales</taxon>
        <taxon>Jiangellaceae</taxon>
        <taxon>Phytoactinopolyspora</taxon>
    </lineage>
</organism>
<evidence type="ECO:0000313" key="3">
    <source>
        <dbReference type="Proteomes" id="UP000469185"/>
    </source>
</evidence>
<dbReference type="Proteomes" id="UP000469185">
    <property type="component" value="Unassembled WGS sequence"/>
</dbReference>
<keyword evidence="1" id="KW-1133">Transmembrane helix</keyword>
<sequence length="126" mass="13241">MSAERAFIAPATRGPGQRGVPLRVLPGVTKSPRAPFVVLVLLILGIGLVGLLILNTALQQGSFALSQLEAETTALRDRAEVLASEVAVLESPAGLAERARELGMVPAEDLEFIELEAVRATEGGEE</sequence>
<dbReference type="RefSeq" id="WP_163815065.1">
    <property type="nucleotide sequence ID" value="NZ_JAAGOB010000001.1"/>
</dbReference>
<dbReference type="EMBL" id="JAAGOB010000001">
    <property type="protein sequence ID" value="NED93813.1"/>
    <property type="molecule type" value="Genomic_DNA"/>
</dbReference>
<protein>
    <recommendedName>
        <fullName evidence="4">Septum formation initiator family protein</fullName>
    </recommendedName>
</protein>
<name>A0A6N9YFQ2_9ACTN</name>
<evidence type="ECO:0000313" key="2">
    <source>
        <dbReference type="EMBL" id="NED93813.1"/>
    </source>
</evidence>
<keyword evidence="1" id="KW-0812">Transmembrane</keyword>
<evidence type="ECO:0000256" key="1">
    <source>
        <dbReference type="SAM" id="Phobius"/>
    </source>
</evidence>
<accession>A0A6N9YFQ2</accession>
<dbReference type="AlphaFoldDB" id="A0A6N9YFQ2"/>
<proteinExistence type="predicted"/>